<dbReference type="InterPro" id="IPR003458">
    <property type="entry name" value="Phage_T4_Gp38_tail_assem"/>
</dbReference>
<comment type="caution">
    <text evidence="1">The sequence shown here is derived from an EMBL/GenBank/DDBJ whole genome shotgun (WGS) entry which is preliminary data.</text>
</comment>
<gene>
    <name evidence="1" type="ORF">O970_00730</name>
</gene>
<protein>
    <recommendedName>
        <fullName evidence="3">Tail fiber assembly protein</fullName>
    </recommendedName>
</protein>
<evidence type="ECO:0000313" key="1">
    <source>
        <dbReference type="EMBL" id="TEA27981.1"/>
    </source>
</evidence>
<organism evidence="1 2">
    <name type="scientific">Candidatus Schmidhempelia bombi str. Bimp</name>
    <dbReference type="NCBI Taxonomy" id="1387197"/>
    <lineage>
        <taxon>Bacteria</taxon>
        <taxon>Pseudomonadati</taxon>
        <taxon>Pseudomonadota</taxon>
        <taxon>Gammaproteobacteria</taxon>
        <taxon>Orbales</taxon>
        <taxon>Orbaceae</taxon>
        <taxon>Candidatus Schmidhempelia</taxon>
    </lineage>
</organism>
<keyword evidence="2" id="KW-1185">Reference proteome</keyword>
<reference evidence="1 2" key="1">
    <citation type="journal article" date="2014" name="Appl. Environ. Microbiol.">
        <title>Genomic features of a bumble bee symbiont reflect its host environment.</title>
        <authorList>
            <person name="Martinson V.G."/>
            <person name="Magoc T."/>
            <person name="Koch H."/>
            <person name="Salzberg S.L."/>
            <person name="Moran N.A."/>
        </authorList>
    </citation>
    <scope>NUCLEOTIDE SEQUENCE [LARGE SCALE GENOMIC DNA]</scope>
    <source>
        <strain evidence="1 2">Bimp</strain>
    </source>
</reference>
<dbReference type="AlphaFoldDB" id="A0AB94IEP3"/>
<dbReference type="Proteomes" id="UP000506160">
    <property type="component" value="Unassembled WGS sequence"/>
</dbReference>
<evidence type="ECO:0008006" key="3">
    <source>
        <dbReference type="Google" id="ProtNLM"/>
    </source>
</evidence>
<evidence type="ECO:0000313" key="2">
    <source>
        <dbReference type="Proteomes" id="UP000506160"/>
    </source>
</evidence>
<proteinExistence type="predicted"/>
<name>A0AB94IEP3_9GAMM</name>
<dbReference type="Pfam" id="PF02413">
    <property type="entry name" value="Caudo_TAP"/>
    <property type="match status" value="1"/>
</dbReference>
<dbReference type="RefSeq" id="WP_081685217.1">
    <property type="nucleotide sequence ID" value="NZ_AWGA01000011.1"/>
</dbReference>
<sequence>MIDEADKKIAILQYIIVLDLQESNEDQQLKNWKKHRILLTSVDVNRENIVFSDNP</sequence>
<dbReference type="EMBL" id="AWGA01000011">
    <property type="protein sequence ID" value="TEA27981.1"/>
    <property type="molecule type" value="Genomic_DNA"/>
</dbReference>
<accession>A0AB94IEP3</accession>